<keyword evidence="3" id="KW-0472">Membrane</keyword>
<dbReference type="EMBL" id="JXLU01000002">
    <property type="protein sequence ID" value="KIO74436.1"/>
    <property type="molecule type" value="Genomic_DNA"/>
</dbReference>
<reference evidence="4 5" key="1">
    <citation type="submission" date="2015-01" db="EMBL/GenBank/DDBJ databases">
        <title>Draft Genome Sequences of Four Bacillus thermoamylovorans Strains, Isolated From Food Products.</title>
        <authorList>
            <person name="Krawcyk A.O."/>
            <person name="Berendsen E.M."/>
            <person name="Eijlander R.T."/>
            <person name="de Jong A."/>
            <person name="Wells-Bennik M."/>
            <person name="Kuipers O.P."/>
        </authorList>
    </citation>
    <scope>NUCLEOTIDE SEQUENCE [LARGE SCALE GENOMIC DNA]</scope>
    <source>
        <strain evidence="4 5">B4167</strain>
    </source>
</reference>
<dbReference type="GO" id="GO:0008775">
    <property type="term" value="F:acetate CoA-transferase activity"/>
    <property type="evidence" value="ECO:0007669"/>
    <property type="project" value="UniProtKB-EC"/>
</dbReference>
<gene>
    <name evidence="4" type="ORF">B4167_1389</name>
</gene>
<dbReference type="PROSITE" id="PS01273">
    <property type="entry name" value="COA_TRANSF_1"/>
    <property type="match status" value="1"/>
</dbReference>
<keyword evidence="2 4" id="KW-0808">Transferase</keyword>
<dbReference type="InterPro" id="IPR004163">
    <property type="entry name" value="CoA_transf_BS"/>
</dbReference>
<dbReference type="EC" id="2.8.3.8" evidence="4"/>
<evidence type="ECO:0000313" key="4">
    <source>
        <dbReference type="EMBL" id="KIO74436.1"/>
    </source>
</evidence>
<protein>
    <submittedName>
        <fullName evidence="4">Acetyl-CoA:acetoacetyl-CoA transferase, alpha subunit</fullName>
        <ecNumber evidence="4">2.8.3.8</ecNumber>
    </submittedName>
</protein>
<comment type="caution">
    <text evidence="4">The sequence shown here is derived from an EMBL/GenBank/DDBJ whole genome shotgun (WGS) entry which is preliminary data.</text>
</comment>
<dbReference type="Gene3D" id="3.40.1080.10">
    <property type="entry name" value="Glutaconate Coenzyme A-transferase"/>
    <property type="match status" value="1"/>
</dbReference>
<dbReference type="RefSeq" id="WP_041845328.1">
    <property type="nucleotide sequence ID" value="NZ_JXLR01000037.1"/>
</dbReference>
<accession>A0ABD4ABL7</accession>
<comment type="similarity">
    <text evidence="1">Belongs to the 3-oxoacid CoA-transferase subunit A family.</text>
</comment>
<sequence length="86" mass="9138">MNKLISIDDVKTFLKDGMGLMVGGFMGVGTPSSLVSAVMDANIKNIKLIATDTATPEKAVGPLIVNKRIKKLIASHIGTNPETRDK</sequence>
<evidence type="ECO:0000313" key="5">
    <source>
        <dbReference type="Proteomes" id="UP000032076"/>
    </source>
</evidence>
<dbReference type="InterPro" id="IPR037171">
    <property type="entry name" value="NagB/RpiA_transferase-like"/>
</dbReference>
<dbReference type="SUPFAM" id="SSF100950">
    <property type="entry name" value="NagB/RpiA/CoA transferase-like"/>
    <property type="match status" value="1"/>
</dbReference>
<evidence type="ECO:0000256" key="3">
    <source>
        <dbReference type="SAM" id="Phobius"/>
    </source>
</evidence>
<name>A0ABD4ABL7_9BACI</name>
<organism evidence="4 5">
    <name type="scientific">Caldibacillus thermoamylovorans</name>
    <dbReference type="NCBI Taxonomy" id="35841"/>
    <lineage>
        <taxon>Bacteria</taxon>
        <taxon>Bacillati</taxon>
        <taxon>Bacillota</taxon>
        <taxon>Bacilli</taxon>
        <taxon>Bacillales</taxon>
        <taxon>Bacillaceae</taxon>
        <taxon>Caldibacillus</taxon>
    </lineage>
</organism>
<dbReference type="InterPro" id="IPR004165">
    <property type="entry name" value="CoA_trans_fam_I"/>
</dbReference>
<keyword evidence="3" id="KW-1133">Transmembrane helix</keyword>
<dbReference type="PANTHER" id="PTHR13707">
    <property type="entry name" value="KETOACID-COENZYME A TRANSFERASE"/>
    <property type="match status" value="1"/>
</dbReference>
<dbReference type="Pfam" id="PF01144">
    <property type="entry name" value="CoA_trans"/>
    <property type="match status" value="1"/>
</dbReference>
<dbReference type="AlphaFoldDB" id="A0ABD4ABL7"/>
<evidence type="ECO:0000256" key="1">
    <source>
        <dbReference type="ARBA" id="ARBA00005612"/>
    </source>
</evidence>
<dbReference type="PANTHER" id="PTHR13707:SF60">
    <property type="entry name" value="ACETATE COA-TRANSFERASE SUBUNIT ALPHA"/>
    <property type="match status" value="1"/>
</dbReference>
<keyword evidence="3" id="KW-0812">Transmembrane</keyword>
<feature type="transmembrane region" description="Helical" evidence="3">
    <location>
        <begin position="20"/>
        <end position="39"/>
    </location>
</feature>
<evidence type="ECO:0000256" key="2">
    <source>
        <dbReference type="ARBA" id="ARBA00022679"/>
    </source>
</evidence>
<proteinExistence type="inferred from homology"/>
<dbReference type="Proteomes" id="UP000032076">
    <property type="component" value="Unassembled WGS sequence"/>
</dbReference>